<dbReference type="EMBL" id="LR797096">
    <property type="protein sequence ID" value="CAB4186511.1"/>
    <property type="molecule type" value="Genomic_DNA"/>
</dbReference>
<protein>
    <submittedName>
        <fullName evidence="3">AAA domain containing protein</fullName>
    </submittedName>
</protein>
<evidence type="ECO:0000313" key="4">
    <source>
        <dbReference type="EMBL" id="CAB4186511.1"/>
    </source>
</evidence>
<dbReference type="EMBL" id="LR797458">
    <property type="protein sequence ID" value="CAB4217550.1"/>
    <property type="molecule type" value="Genomic_DNA"/>
</dbReference>
<sequence length="277" mass="30391">MLVGPKICLMGLGGTGKTYAIGTLCDWADKNGFEVAVLFTENGLETLLGYFRDKGKEPPACIFWHQQGTRPISLKSLIATADNVGKLSYEALAKSVDGNRGGDNNAFWKILQSCSNFKDDRTGRELGPIDAFSSRRIFVMDSLTETSNAAMKMQIGSRPMASPGDYGVAQNNLMNFLRLCTQGMECPFVMTAHVDRETDAITQSTKVMIKAIGKALSTEIPTLFSDIIYTTRDGAQFWWDTAAYGVDTKTRSLGYRSKIVPDFAQVMDVWAKRSGGV</sequence>
<organism evidence="3">
    <name type="scientific">uncultured Caudovirales phage</name>
    <dbReference type="NCBI Taxonomy" id="2100421"/>
    <lineage>
        <taxon>Viruses</taxon>
        <taxon>Duplodnaviria</taxon>
        <taxon>Heunggongvirae</taxon>
        <taxon>Uroviricota</taxon>
        <taxon>Caudoviricetes</taxon>
        <taxon>Peduoviridae</taxon>
        <taxon>Maltschvirus</taxon>
        <taxon>Maltschvirus maltsch</taxon>
    </lineage>
</organism>
<dbReference type="EMBL" id="LR796751">
    <property type="protein sequence ID" value="CAB4163742.1"/>
    <property type="molecule type" value="Genomic_DNA"/>
</dbReference>
<evidence type="ECO:0000313" key="5">
    <source>
        <dbReference type="EMBL" id="CAB4217550.1"/>
    </source>
</evidence>
<proteinExistence type="predicted"/>
<dbReference type="SUPFAM" id="SSF52540">
    <property type="entry name" value="P-loop containing nucleoside triphosphate hydrolases"/>
    <property type="match status" value="1"/>
</dbReference>
<evidence type="ECO:0000313" key="1">
    <source>
        <dbReference type="EMBL" id="CAB4146225.1"/>
    </source>
</evidence>
<reference evidence="3" key="1">
    <citation type="submission" date="2020-05" db="EMBL/GenBank/DDBJ databases">
        <authorList>
            <person name="Chiriac C."/>
            <person name="Salcher M."/>
            <person name="Ghai R."/>
            <person name="Kavagutti S V."/>
        </authorList>
    </citation>
    <scope>NUCLEOTIDE SEQUENCE</scope>
</reference>
<dbReference type="EMBL" id="LR796930">
    <property type="protein sequence ID" value="CAB4175981.1"/>
    <property type="molecule type" value="Genomic_DNA"/>
</dbReference>
<dbReference type="EMBL" id="LR796463">
    <property type="protein sequence ID" value="CAB4146225.1"/>
    <property type="molecule type" value="Genomic_DNA"/>
</dbReference>
<name>A0A6J5Q356_9CAUD</name>
<gene>
    <name evidence="4" type="ORF">UFOVP1147_43</name>
    <name evidence="5" type="ORF">UFOVP1594_39</name>
    <name evidence="1" type="ORF">UFOVP484_30</name>
    <name evidence="2" type="ORF">UFOVP808_46</name>
    <name evidence="3" type="ORF">UFOVP994_39</name>
</gene>
<evidence type="ECO:0000313" key="2">
    <source>
        <dbReference type="EMBL" id="CAB4163742.1"/>
    </source>
</evidence>
<evidence type="ECO:0000313" key="3">
    <source>
        <dbReference type="EMBL" id="CAB4175981.1"/>
    </source>
</evidence>
<accession>A0A6J5Q356</accession>
<dbReference type="InterPro" id="IPR027417">
    <property type="entry name" value="P-loop_NTPase"/>
</dbReference>